<dbReference type="GO" id="GO:0004016">
    <property type="term" value="F:adenylate cyclase activity"/>
    <property type="evidence" value="ECO:0007669"/>
    <property type="project" value="UniProtKB-ARBA"/>
</dbReference>
<proteinExistence type="predicted"/>
<dbReference type="SUPFAM" id="SSF55073">
    <property type="entry name" value="Nucleotide cyclase"/>
    <property type="match status" value="1"/>
</dbReference>
<feature type="domain" description="Guanylate cyclase" evidence="2">
    <location>
        <begin position="494"/>
        <end position="626"/>
    </location>
</feature>
<evidence type="ECO:0000256" key="1">
    <source>
        <dbReference type="SAM" id="Phobius"/>
    </source>
</evidence>
<name>A0A934TQL0_9BURK</name>
<organism evidence="3 4">
    <name type="scientific">Ramlibacter ginsenosidimutans</name>
    <dbReference type="NCBI Taxonomy" id="502333"/>
    <lineage>
        <taxon>Bacteria</taxon>
        <taxon>Pseudomonadati</taxon>
        <taxon>Pseudomonadota</taxon>
        <taxon>Betaproteobacteria</taxon>
        <taxon>Burkholderiales</taxon>
        <taxon>Comamonadaceae</taxon>
        <taxon>Ramlibacter</taxon>
    </lineage>
</organism>
<dbReference type="PANTHER" id="PTHR43081:SF1">
    <property type="entry name" value="ADENYLATE CYCLASE, TERMINAL-DIFFERENTIATION SPECIFIC"/>
    <property type="match status" value="1"/>
</dbReference>
<dbReference type="Proteomes" id="UP000630528">
    <property type="component" value="Unassembled WGS sequence"/>
</dbReference>
<keyword evidence="4" id="KW-1185">Reference proteome</keyword>
<dbReference type="EMBL" id="JAEPWM010000002">
    <property type="protein sequence ID" value="MBK6005756.1"/>
    <property type="molecule type" value="Genomic_DNA"/>
</dbReference>
<dbReference type="Pfam" id="PF00211">
    <property type="entry name" value="Guanylate_cyc"/>
    <property type="match status" value="1"/>
</dbReference>
<dbReference type="SMART" id="SM00044">
    <property type="entry name" value="CYCc"/>
    <property type="match status" value="1"/>
</dbReference>
<evidence type="ECO:0000313" key="4">
    <source>
        <dbReference type="Proteomes" id="UP000630528"/>
    </source>
</evidence>
<keyword evidence="1" id="KW-0472">Membrane</keyword>
<dbReference type="PANTHER" id="PTHR43081">
    <property type="entry name" value="ADENYLATE CYCLASE, TERMINAL-DIFFERENTIATION SPECIFIC-RELATED"/>
    <property type="match status" value="1"/>
</dbReference>
<comment type="caution">
    <text evidence="3">The sequence shown here is derived from an EMBL/GenBank/DDBJ whole genome shotgun (WGS) entry which is preliminary data.</text>
</comment>
<evidence type="ECO:0000313" key="3">
    <source>
        <dbReference type="EMBL" id="MBK6005756.1"/>
    </source>
</evidence>
<dbReference type="InterPro" id="IPR050697">
    <property type="entry name" value="Adenylyl/Guanylyl_Cyclase_3/4"/>
</dbReference>
<protein>
    <submittedName>
        <fullName evidence="3">Adenylate/guanylate cyclase domain-containing protein</fullName>
    </submittedName>
</protein>
<dbReference type="AlphaFoldDB" id="A0A934TQL0"/>
<dbReference type="InterPro" id="IPR007890">
    <property type="entry name" value="CHASE2"/>
</dbReference>
<dbReference type="Pfam" id="PF05226">
    <property type="entry name" value="CHASE2"/>
    <property type="match status" value="1"/>
</dbReference>
<keyword evidence="1" id="KW-0812">Transmembrane</keyword>
<reference evidence="3" key="2">
    <citation type="submission" date="2021-01" db="EMBL/GenBank/DDBJ databases">
        <authorList>
            <person name="Kang M."/>
        </authorList>
    </citation>
    <scope>NUCLEOTIDE SEQUENCE</scope>
    <source>
        <strain evidence="3">KACC 17527</strain>
    </source>
</reference>
<dbReference type="CDD" id="cd07302">
    <property type="entry name" value="CHD"/>
    <property type="match status" value="1"/>
</dbReference>
<dbReference type="RefSeq" id="WP_201167452.1">
    <property type="nucleotide sequence ID" value="NZ_JAEPWM010000002.1"/>
</dbReference>
<dbReference type="PROSITE" id="PS50125">
    <property type="entry name" value="GUANYLATE_CYCLASE_2"/>
    <property type="match status" value="1"/>
</dbReference>
<keyword evidence="1" id="KW-1133">Transmembrane helix</keyword>
<dbReference type="Gene3D" id="3.30.70.1230">
    <property type="entry name" value="Nucleotide cyclase"/>
    <property type="match status" value="1"/>
</dbReference>
<feature type="transmembrane region" description="Helical" evidence="1">
    <location>
        <begin position="377"/>
        <end position="396"/>
    </location>
</feature>
<reference evidence="3" key="1">
    <citation type="journal article" date="2012" name="J. Microbiol. Biotechnol.">
        <title>Ramlibacter ginsenosidimutans sp. nov., with ginsenoside-converting activity.</title>
        <authorList>
            <person name="Wang L."/>
            <person name="An D.S."/>
            <person name="Kim S.G."/>
            <person name="Jin F.X."/>
            <person name="Kim S.C."/>
            <person name="Lee S.T."/>
            <person name="Im W.T."/>
        </authorList>
    </citation>
    <scope>NUCLEOTIDE SEQUENCE</scope>
    <source>
        <strain evidence="3">KACC 17527</strain>
    </source>
</reference>
<feature type="transmembrane region" description="Helical" evidence="1">
    <location>
        <begin position="428"/>
        <end position="452"/>
    </location>
</feature>
<dbReference type="InterPro" id="IPR001054">
    <property type="entry name" value="A/G_cyclase"/>
</dbReference>
<sequence>MGTLARHWPRIAITLAPLVFALLHAVGALPIGFLNRLDAILYDARLRASMPRSMDPRVVIVDIDEKSLAEVGRWPWGRNKLAAMLDELFERQQVALVGFDVVFAEPDESSGLQRLRELAQADLRDAAGFRERVAQLQSSLDYDASFARALQKRPAVLGYYLTSERDARKSGLLPAPVMTRDSLKGRPIAFYSFQGYGSNIPQLAQAAPVAGYFNSITDGDGVVRSIPLLAEYGGAYYESLALAMFRVLAGHPAVEPGFPREHFVGRSYPGLDSVLLKLGSRQAAIPVDDKVAVLVPFRGPGGPMGGSFRYVSASDLIAKRLPAGALKDKIVLVGTTAPGLLDLRVTPVGATYPGVEVHANAVSGLLEGRLLVKPDYAMGYEVVVLMVAGLALAFLLPMLSATVAVLVSSAVMTGLLALNYFLFNTFGLVLPLASALVMAGAAFALNMSYGYFVESRSKRELANLFGTYVPPELVDEMVKDPDSYSMKASNKELTVMFCDMRGFTSMSERMEPTQLQELLNAVFSQLTEIIRANRGTIDKYMGDCVMAFWGAPVETPMHAQLAVKTALQITQAVRAINQEHRAKGIPDIGVGIGLNTGTMCVGDMGSDVRRSYTVIGDAVNLGSRLEGLCKVYGVDIVASESTRQQAREFSWLDLDRVRVKGKQEAVAIFHPLGPSGALDPQAADELRAWGAFLQAYRAQDWEKSELQLVNLQRLGAKKYLYELYAQRVASMRLLPFDPGWDGATQFETK</sequence>
<gene>
    <name evidence="3" type="ORF">JJB11_06580</name>
</gene>
<evidence type="ECO:0000259" key="2">
    <source>
        <dbReference type="PROSITE" id="PS50125"/>
    </source>
</evidence>
<dbReference type="GO" id="GO:0006171">
    <property type="term" value="P:cAMP biosynthetic process"/>
    <property type="evidence" value="ECO:0007669"/>
    <property type="project" value="TreeGrafter"/>
</dbReference>
<accession>A0A934TQL0</accession>
<dbReference type="SMART" id="SM01080">
    <property type="entry name" value="CHASE2"/>
    <property type="match status" value="1"/>
</dbReference>
<dbReference type="GO" id="GO:0035556">
    <property type="term" value="P:intracellular signal transduction"/>
    <property type="evidence" value="ECO:0007669"/>
    <property type="project" value="InterPro"/>
</dbReference>
<dbReference type="InterPro" id="IPR029787">
    <property type="entry name" value="Nucleotide_cyclase"/>
</dbReference>